<protein>
    <submittedName>
        <fullName evidence="3">Uncharacterized protein</fullName>
    </submittedName>
</protein>
<keyword evidence="4" id="KW-1185">Reference proteome</keyword>
<dbReference type="GO" id="GO:0003824">
    <property type="term" value="F:catalytic activity"/>
    <property type="evidence" value="ECO:0007669"/>
    <property type="project" value="InterPro"/>
</dbReference>
<evidence type="ECO:0000259" key="2">
    <source>
        <dbReference type="Pfam" id="PF03372"/>
    </source>
</evidence>
<dbReference type="OrthoDB" id="6779904at2759"/>
<feature type="domain" description="Endonuclease/exonuclease/phosphatase" evidence="2">
    <location>
        <begin position="125"/>
        <end position="329"/>
    </location>
</feature>
<evidence type="ECO:0000313" key="4">
    <source>
        <dbReference type="Proteomes" id="UP001152795"/>
    </source>
</evidence>
<dbReference type="Pfam" id="PF00078">
    <property type="entry name" value="RVT_1"/>
    <property type="match status" value="1"/>
</dbReference>
<dbReference type="Proteomes" id="UP001152795">
    <property type="component" value="Unassembled WGS sequence"/>
</dbReference>
<dbReference type="EMBL" id="CACRXK020011313">
    <property type="protein sequence ID" value="CAB4021191.1"/>
    <property type="molecule type" value="Genomic_DNA"/>
</dbReference>
<reference evidence="3" key="1">
    <citation type="submission" date="2020-04" db="EMBL/GenBank/DDBJ databases">
        <authorList>
            <person name="Alioto T."/>
            <person name="Alioto T."/>
            <person name="Gomez Garrido J."/>
        </authorList>
    </citation>
    <scope>NUCLEOTIDE SEQUENCE</scope>
    <source>
        <strain evidence="3">A484AB</strain>
    </source>
</reference>
<feature type="non-terminal residue" evidence="3">
    <location>
        <position position="1"/>
    </location>
</feature>
<name>A0A6S7JZ19_PARCT</name>
<dbReference type="Gene3D" id="3.60.10.10">
    <property type="entry name" value="Endonuclease/exonuclease/phosphatase"/>
    <property type="match status" value="1"/>
</dbReference>
<evidence type="ECO:0000259" key="1">
    <source>
        <dbReference type="Pfam" id="PF00078"/>
    </source>
</evidence>
<organism evidence="3 4">
    <name type="scientific">Paramuricea clavata</name>
    <name type="common">Red gorgonian</name>
    <name type="synonym">Violescent sea-whip</name>
    <dbReference type="NCBI Taxonomy" id="317549"/>
    <lineage>
        <taxon>Eukaryota</taxon>
        <taxon>Metazoa</taxon>
        <taxon>Cnidaria</taxon>
        <taxon>Anthozoa</taxon>
        <taxon>Octocorallia</taxon>
        <taxon>Malacalcyonacea</taxon>
        <taxon>Plexauridae</taxon>
        <taxon>Paramuricea</taxon>
    </lineage>
</organism>
<feature type="non-terminal residue" evidence="3">
    <location>
        <position position="800"/>
    </location>
</feature>
<accession>A0A6S7JZ19</accession>
<dbReference type="PANTHER" id="PTHR33395:SF22">
    <property type="entry name" value="REVERSE TRANSCRIPTASE DOMAIN-CONTAINING PROTEIN"/>
    <property type="match status" value="1"/>
</dbReference>
<dbReference type="PANTHER" id="PTHR33395">
    <property type="entry name" value="TRANSCRIPTASE, PUTATIVE-RELATED-RELATED"/>
    <property type="match status" value="1"/>
</dbReference>
<dbReference type="InterPro" id="IPR005135">
    <property type="entry name" value="Endo/exonuclease/phosphatase"/>
</dbReference>
<evidence type="ECO:0000313" key="3">
    <source>
        <dbReference type="EMBL" id="CAB4021191.1"/>
    </source>
</evidence>
<proteinExistence type="predicted"/>
<gene>
    <name evidence="3" type="ORF">PACLA_8A066458</name>
</gene>
<dbReference type="Pfam" id="PF03372">
    <property type="entry name" value="Exo_endo_phos"/>
    <property type="match status" value="1"/>
</dbReference>
<dbReference type="AlphaFoldDB" id="A0A6S7JZ19"/>
<comment type="caution">
    <text evidence="3">The sequence shown here is derived from an EMBL/GenBank/DDBJ whole genome shotgun (WGS) entry which is preliminary data.</text>
</comment>
<dbReference type="InterPro" id="IPR000477">
    <property type="entry name" value="RT_dom"/>
</dbReference>
<dbReference type="InterPro" id="IPR036691">
    <property type="entry name" value="Endo/exonu/phosph_ase_sf"/>
</dbReference>
<dbReference type="SUPFAM" id="SSF56219">
    <property type="entry name" value="DNase I-like"/>
    <property type="match status" value="1"/>
</dbReference>
<feature type="domain" description="Reverse transcriptase" evidence="1">
    <location>
        <begin position="601"/>
        <end position="679"/>
    </location>
</feature>
<sequence>YVTTEYHEILKFGHLRYVRFGVFPLARLNDAYKCRSDISSRAKLTSFAGSGTRCLSCRYEIAAKTTNMPGNSKRITSKRSTSTLAYFLCMSLLLTGGNIERNPGPVQQGHNLKLCAEKGLRICHLNIRSLVNKIDEIRVLCETHKPHVLCLNETWLDTSIADGEIQLDGYSHIRRDKTRHQGGVLVYIASNLNFKERDKIGDKSGELQCLWLEIVPPKSKGFLICSSYRPPNSDNERTYVEGLRNMLDNVSDLQKEVILIGDFNFDLKRSRKSAACKCFVDMSKEFGLKQIICDYTRVTQHSKSLIDLFLTSRPDLYITGVMPVGFSDHSVIYAVRKLHRLKPPSSRIINTRNYKCYNQIAFVEDLNKVPWSQIDITGDIEDSWDAFKNLFNDVADSHAPQIHVRTRGQKVPWLTTEIRKLMKERDNLHKLALKTNSELHWSSFKRMRNAENESNPKGTWKNLKRLLGKCGKGTGCTGAGSATTDLKVKCNMFNRFFVSCATNLRSICSTTGHAFKKWLPQMEHSESFTFQQFTDSEVRTALRELKVKKVTGVDGIPSRLLKDGADVLAYPLTVLFNLSVQQLSKVQERLIHNQLSSNGAKAFDTIDHDVLIHKLKHYGVSNESLLWFKDYFCARKQFVTIDSHRSEELDIACGVPQGSILGPLLFIIYINDLSSCMRSCSRHGVVFDSHMTWKDQADHVYKKVAVRVNVLRRIRTFLTEKAAIHVYNGIILPVFDYCDITWSSLLQQDEDRLQRLQHRAARIITLSERSSEAMEKLKWSSLNFPNYFLNYFKKFSNWGA</sequence>
<dbReference type="GO" id="GO:0031012">
    <property type="term" value="C:extracellular matrix"/>
    <property type="evidence" value="ECO:0007669"/>
    <property type="project" value="TreeGrafter"/>
</dbReference>